<comment type="function">
    <text evidence="10 13">The main replicative DNA helicase, it participates in initiation and elongation during chromosome replication. Travels ahead of the DNA replisome, separating dsDNA into templates for DNA synthesis. A processive ATP-dependent 5'-3' DNA helicase it has DNA-dependent ATPase activity.</text>
</comment>
<evidence type="ECO:0000256" key="9">
    <source>
        <dbReference type="ARBA" id="ARBA00023235"/>
    </source>
</evidence>
<organism evidence="15 16">
    <name type="scientific">Vibrio coralliilyticus</name>
    <dbReference type="NCBI Taxonomy" id="190893"/>
    <lineage>
        <taxon>Bacteria</taxon>
        <taxon>Pseudomonadati</taxon>
        <taxon>Pseudomonadota</taxon>
        <taxon>Gammaproteobacteria</taxon>
        <taxon>Vibrionales</taxon>
        <taxon>Vibrionaceae</taxon>
        <taxon>Vibrio</taxon>
    </lineage>
</organism>
<dbReference type="GO" id="GO:0006269">
    <property type="term" value="P:DNA replication, synthesis of primer"/>
    <property type="evidence" value="ECO:0007669"/>
    <property type="project" value="UniProtKB-UniRule"/>
</dbReference>
<evidence type="ECO:0000256" key="2">
    <source>
        <dbReference type="ARBA" id="ARBA00022515"/>
    </source>
</evidence>
<dbReference type="GO" id="GO:0005829">
    <property type="term" value="C:cytosol"/>
    <property type="evidence" value="ECO:0007669"/>
    <property type="project" value="TreeGrafter"/>
</dbReference>
<keyword evidence="4 13" id="KW-0547">Nucleotide-binding</keyword>
<gene>
    <name evidence="15" type="ORF">IX92_28225</name>
</gene>
<dbReference type="AlphaFoldDB" id="A0AAN0SJ39"/>
<dbReference type="FunFam" id="3.40.50.300:FF:000076">
    <property type="entry name" value="Replicative DNA helicase"/>
    <property type="match status" value="1"/>
</dbReference>
<dbReference type="Proteomes" id="UP000030081">
    <property type="component" value="Plasmid p319"/>
</dbReference>
<dbReference type="InterPro" id="IPR007694">
    <property type="entry name" value="DNA_helicase_DnaB-like_C"/>
</dbReference>
<evidence type="ECO:0000256" key="7">
    <source>
        <dbReference type="ARBA" id="ARBA00022840"/>
    </source>
</evidence>
<keyword evidence="6 13" id="KW-0347">Helicase</keyword>
<dbReference type="RefSeq" id="WP_043011857.1">
    <property type="nucleotide sequence ID" value="NZ_CP009620.1"/>
</dbReference>
<dbReference type="NCBIfam" id="TIGR00665">
    <property type="entry name" value="DnaB"/>
    <property type="match status" value="1"/>
</dbReference>
<dbReference type="CDD" id="cd00984">
    <property type="entry name" value="DnaB_C"/>
    <property type="match status" value="1"/>
</dbReference>
<dbReference type="Pfam" id="PF03796">
    <property type="entry name" value="DnaB_C"/>
    <property type="match status" value="1"/>
</dbReference>
<dbReference type="InterPro" id="IPR036185">
    <property type="entry name" value="DNA_heli_DnaB-like_N_sf"/>
</dbReference>
<evidence type="ECO:0000256" key="11">
    <source>
        <dbReference type="ARBA" id="ARBA00048954"/>
    </source>
</evidence>
<dbReference type="InterPro" id="IPR007692">
    <property type="entry name" value="DNA_helicase_DnaB"/>
</dbReference>
<dbReference type="FunFam" id="1.10.860.10:FF:000001">
    <property type="entry name" value="Replicative DNA helicase"/>
    <property type="match status" value="1"/>
</dbReference>
<evidence type="ECO:0000313" key="16">
    <source>
        <dbReference type="Proteomes" id="UP000030081"/>
    </source>
</evidence>
<dbReference type="GO" id="GO:0042802">
    <property type="term" value="F:identical protein binding"/>
    <property type="evidence" value="ECO:0007669"/>
    <property type="project" value="UniProtKB-ARBA"/>
</dbReference>
<dbReference type="GO" id="GO:0043139">
    <property type="term" value="F:5'-3' DNA helicase activity"/>
    <property type="evidence" value="ECO:0007669"/>
    <property type="project" value="UniProtKB-EC"/>
</dbReference>
<evidence type="ECO:0000256" key="3">
    <source>
        <dbReference type="ARBA" id="ARBA00022705"/>
    </source>
</evidence>
<evidence type="ECO:0000256" key="6">
    <source>
        <dbReference type="ARBA" id="ARBA00022806"/>
    </source>
</evidence>
<dbReference type="PANTHER" id="PTHR30153:SF2">
    <property type="entry name" value="REPLICATIVE DNA HELICASE"/>
    <property type="match status" value="1"/>
</dbReference>
<comment type="catalytic activity">
    <reaction evidence="11 13">
        <text>ATP + H2O = ADP + phosphate + H(+)</text>
        <dbReference type="Rhea" id="RHEA:13065"/>
        <dbReference type="ChEBI" id="CHEBI:15377"/>
        <dbReference type="ChEBI" id="CHEBI:15378"/>
        <dbReference type="ChEBI" id="CHEBI:30616"/>
        <dbReference type="ChEBI" id="CHEBI:43474"/>
        <dbReference type="ChEBI" id="CHEBI:456216"/>
        <dbReference type="EC" id="5.6.2.3"/>
    </reaction>
</comment>
<dbReference type="Pfam" id="PF00772">
    <property type="entry name" value="DnaB"/>
    <property type="match status" value="1"/>
</dbReference>
<dbReference type="GO" id="GO:0016787">
    <property type="term" value="F:hydrolase activity"/>
    <property type="evidence" value="ECO:0007669"/>
    <property type="project" value="UniProtKB-KW"/>
</dbReference>
<evidence type="ECO:0000259" key="14">
    <source>
        <dbReference type="PROSITE" id="PS51199"/>
    </source>
</evidence>
<accession>A0AAN0SJ39</accession>
<evidence type="ECO:0000256" key="8">
    <source>
        <dbReference type="ARBA" id="ARBA00023125"/>
    </source>
</evidence>
<comment type="similarity">
    <text evidence="1 13">Belongs to the helicase family. DnaB subfamily.</text>
</comment>
<dbReference type="NCBIfam" id="NF004384">
    <property type="entry name" value="PRK05748.1"/>
    <property type="match status" value="1"/>
</dbReference>
<keyword evidence="9" id="KW-0413">Isomerase</keyword>
<sequence>MTQHSIDAMKTPPHSIEAEQSVIGGLFIDNSRWEAVVERLSAKDFYARQHRLIFQAISSLMDTSTPVDLITVSEKLEQQHELADIGGLAYLADLMKNTPSAANIMAYVDIVVERALLRHLVKTANDIADSAYDAQGRTPEELIEEAEQRVFSISEKRLNTDTVLDAKRLALETSLRLRSGAGQAITGVKTGFDALDTMTLGLQRSDFIVIAARPSHGKTTLALNVCESVSMDADKPALVFSLEMPRNQLMDKLVASLAHVNLTDLKTGNLTQEQWQAVDSSLEMLQWKNNLLIDDSAGLTPTELRAKARRLAREHGGLSLIVVDYLQLMRIPELANNRTLEIAEISRALKALAKELNVPVVALSQLNRALEQRPDKRPINSDLRDSGAIEQDADLIMFIYRDELYDTNSKQKGIAEIIIGKQRNGPVGAVRLAFQGEMSRFSSLPSPPK</sequence>
<evidence type="ECO:0000256" key="1">
    <source>
        <dbReference type="ARBA" id="ARBA00008428"/>
    </source>
</evidence>
<keyword evidence="5 13" id="KW-0378">Hydrolase</keyword>
<keyword evidence="16" id="KW-1185">Reference proteome</keyword>
<keyword evidence="3 13" id="KW-0235">DNA replication</keyword>
<keyword evidence="2 13" id="KW-0639">Primosome</keyword>
<keyword evidence="7 13" id="KW-0067">ATP-binding</keyword>
<dbReference type="SUPFAM" id="SSF48024">
    <property type="entry name" value="N-terminal domain of DnaB helicase"/>
    <property type="match status" value="1"/>
</dbReference>
<dbReference type="PANTHER" id="PTHR30153">
    <property type="entry name" value="REPLICATIVE DNA HELICASE DNAB"/>
    <property type="match status" value="1"/>
</dbReference>
<geneLocation type="plasmid" evidence="15 16">
    <name>p319</name>
</geneLocation>
<evidence type="ECO:0000256" key="4">
    <source>
        <dbReference type="ARBA" id="ARBA00022741"/>
    </source>
</evidence>
<dbReference type="Gene3D" id="1.10.860.10">
    <property type="entry name" value="DNAb Helicase, Chain A"/>
    <property type="match status" value="1"/>
</dbReference>
<keyword evidence="15" id="KW-0614">Plasmid</keyword>
<dbReference type="InterPro" id="IPR016136">
    <property type="entry name" value="DNA_helicase_N/primase_C"/>
</dbReference>
<proteinExistence type="inferred from homology"/>
<dbReference type="Gene3D" id="3.40.50.300">
    <property type="entry name" value="P-loop containing nucleotide triphosphate hydrolases"/>
    <property type="match status" value="1"/>
</dbReference>
<name>A0AAN0SJ39_9VIBR</name>
<reference evidence="15 16" key="1">
    <citation type="submission" date="2014-10" db="EMBL/GenBank/DDBJ databases">
        <title>The Complete Genome Sequence for the Shellfish Pathogen Vibrio coralliilyticus RE98 Isolated from a Shellfish Hatchery.</title>
        <authorList>
            <person name="Richards G.P."/>
            <person name="Bono J.L."/>
            <person name="Watson M.A."/>
            <person name="Needleman D.S."/>
        </authorList>
    </citation>
    <scope>NUCLEOTIDE SEQUENCE [LARGE SCALE GENOMIC DNA]</scope>
    <source>
        <strain evidence="15 16">RE98</strain>
        <plasmid evidence="15 16">p319</plasmid>
    </source>
</reference>
<dbReference type="InterPro" id="IPR027417">
    <property type="entry name" value="P-loop_NTPase"/>
</dbReference>
<keyword evidence="8 13" id="KW-0238">DNA-binding</keyword>
<evidence type="ECO:0000313" key="15">
    <source>
        <dbReference type="EMBL" id="AIW22921.1"/>
    </source>
</evidence>
<evidence type="ECO:0000256" key="5">
    <source>
        <dbReference type="ARBA" id="ARBA00022801"/>
    </source>
</evidence>
<feature type="domain" description="SF4 helicase" evidence="14">
    <location>
        <begin position="181"/>
        <end position="448"/>
    </location>
</feature>
<dbReference type="PROSITE" id="PS51199">
    <property type="entry name" value="SF4_HELICASE"/>
    <property type="match status" value="1"/>
</dbReference>
<dbReference type="SUPFAM" id="SSF52540">
    <property type="entry name" value="P-loop containing nucleoside triphosphate hydrolases"/>
    <property type="match status" value="1"/>
</dbReference>
<protein>
    <recommendedName>
        <fullName evidence="12 13">Replicative DNA helicase</fullName>
        <ecNumber evidence="12 13">5.6.2.3</ecNumber>
    </recommendedName>
</protein>
<dbReference type="EC" id="5.6.2.3" evidence="12 13"/>
<dbReference type="InterPro" id="IPR007693">
    <property type="entry name" value="DNA_helicase_DnaB-like_N"/>
</dbReference>
<dbReference type="GO" id="GO:0005524">
    <property type="term" value="F:ATP binding"/>
    <property type="evidence" value="ECO:0007669"/>
    <property type="project" value="UniProtKB-UniRule"/>
</dbReference>
<dbReference type="GO" id="GO:1990077">
    <property type="term" value="C:primosome complex"/>
    <property type="evidence" value="ECO:0007669"/>
    <property type="project" value="UniProtKB-UniRule"/>
</dbReference>
<evidence type="ECO:0000256" key="12">
    <source>
        <dbReference type="NCBIfam" id="TIGR00665"/>
    </source>
</evidence>
<evidence type="ECO:0000256" key="13">
    <source>
        <dbReference type="RuleBase" id="RU362085"/>
    </source>
</evidence>
<dbReference type="EMBL" id="CP009620">
    <property type="protein sequence ID" value="AIW22921.1"/>
    <property type="molecule type" value="Genomic_DNA"/>
</dbReference>
<dbReference type="KEGG" id="vcy:IX92_28225"/>
<dbReference type="GO" id="GO:0003677">
    <property type="term" value="F:DNA binding"/>
    <property type="evidence" value="ECO:0007669"/>
    <property type="project" value="UniProtKB-UniRule"/>
</dbReference>
<evidence type="ECO:0000256" key="10">
    <source>
        <dbReference type="ARBA" id="ARBA00044932"/>
    </source>
</evidence>